<feature type="region of interest" description="Disordered" evidence="1">
    <location>
        <begin position="270"/>
        <end position="306"/>
    </location>
</feature>
<feature type="compositionally biased region" description="Polar residues" evidence="1">
    <location>
        <begin position="270"/>
        <end position="280"/>
    </location>
</feature>
<feature type="compositionally biased region" description="Polar residues" evidence="1">
    <location>
        <begin position="394"/>
        <end position="411"/>
    </location>
</feature>
<organism evidence="2 3">
    <name type="scientific">Amniculicola lignicola CBS 123094</name>
    <dbReference type="NCBI Taxonomy" id="1392246"/>
    <lineage>
        <taxon>Eukaryota</taxon>
        <taxon>Fungi</taxon>
        <taxon>Dikarya</taxon>
        <taxon>Ascomycota</taxon>
        <taxon>Pezizomycotina</taxon>
        <taxon>Dothideomycetes</taxon>
        <taxon>Pleosporomycetidae</taxon>
        <taxon>Pleosporales</taxon>
        <taxon>Amniculicolaceae</taxon>
        <taxon>Amniculicola</taxon>
    </lineage>
</organism>
<proteinExistence type="predicted"/>
<dbReference type="EMBL" id="ML977578">
    <property type="protein sequence ID" value="KAF2002338.1"/>
    <property type="molecule type" value="Genomic_DNA"/>
</dbReference>
<evidence type="ECO:0000256" key="1">
    <source>
        <dbReference type="SAM" id="MobiDB-lite"/>
    </source>
</evidence>
<evidence type="ECO:0000313" key="3">
    <source>
        <dbReference type="Proteomes" id="UP000799779"/>
    </source>
</evidence>
<keyword evidence="3" id="KW-1185">Reference proteome</keyword>
<name>A0A6A5WMU8_9PLEO</name>
<reference evidence="2" key="1">
    <citation type="journal article" date="2020" name="Stud. Mycol.">
        <title>101 Dothideomycetes genomes: a test case for predicting lifestyles and emergence of pathogens.</title>
        <authorList>
            <person name="Haridas S."/>
            <person name="Albert R."/>
            <person name="Binder M."/>
            <person name="Bloem J."/>
            <person name="Labutti K."/>
            <person name="Salamov A."/>
            <person name="Andreopoulos B."/>
            <person name="Baker S."/>
            <person name="Barry K."/>
            <person name="Bills G."/>
            <person name="Bluhm B."/>
            <person name="Cannon C."/>
            <person name="Castanera R."/>
            <person name="Culley D."/>
            <person name="Daum C."/>
            <person name="Ezra D."/>
            <person name="Gonzalez J."/>
            <person name="Henrissat B."/>
            <person name="Kuo A."/>
            <person name="Liang C."/>
            <person name="Lipzen A."/>
            <person name="Lutzoni F."/>
            <person name="Magnuson J."/>
            <person name="Mondo S."/>
            <person name="Nolan M."/>
            <person name="Ohm R."/>
            <person name="Pangilinan J."/>
            <person name="Park H.-J."/>
            <person name="Ramirez L."/>
            <person name="Alfaro M."/>
            <person name="Sun H."/>
            <person name="Tritt A."/>
            <person name="Yoshinaga Y."/>
            <person name="Zwiers L.-H."/>
            <person name="Turgeon B."/>
            <person name="Goodwin S."/>
            <person name="Spatafora J."/>
            <person name="Crous P."/>
            <person name="Grigoriev I."/>
        </authorList>
    </citation>
    <scope>NUCLEOTIDE SEQUENCE</scope>
    <source>
        <strain evidence="2">CBS 123094</strain>
    </source>
</reference>
<feature type="compositionally biased region" description="Low complexity" evidence="1">
    <location>
        <begin position="355"/>
        <end position="365"/>
    </location>
</feature>
<sequence>MTNFPPLAPARAAIDPQPNPSFLNNDIHQDEKQYVIKSVCGRASPTCAGFFHWLKTPWLLPLSKDDRAHVNRVIRPLARRNRCPMFEKYSALCLGRIGDNYNPGAAKLFVVFPYMHHNILTSNAELKEWHEEVMLPSFEVAAANRVNGRCRKQYFHLQIWVQSQMGQQSKALYNDQYDAARALCTEPGFEWIVAVSRAGRHPQFRGMQVVLSIGETKEIYNSANAATRAVQSMFDFRYVDAENLQYSLGHPSQSNHQRVANNEAEFSYKTSWSSDQTGGSRPQYGSIRSSACGENGSGGKRSSPVYTPFFEDAIDQRTSQLSIQEGDTTCESSNIEHPQSETFTSSTSNTDHESVMSLSCSSLASIPEDMPDDQHHNLQPQFPPSIHEKDHSPSAHQSPVRTSRQMASTILTGPVEIHLRERDLLTDEEHGRPALPRVQVPLPGKSRRAPSLEGIRRFRLPTLEEYAADSAMESAASRGSSVVCGNHA</sequence>
<feature type="region of interest" description="Disordered" evidence="1">
    <location>
        <begin position="322"/>
        <end position="448"/>
    </location>
</feature>
<gene>
    <name evidence="2" type="ORF">P154DRAFT_594713</name>
</gene>
<protein>
    <submittedName>
        <fullName evidence="2">Uncharacterized protein</fullName>
    </submittedName>
</protein>
<dbReference type="AlphaFoldDB" id="A0A6A5WMU8"/>
<accession>A0A6A5WMU8</accession>
<dbReference type="Proteomes" id="UP000799779">
    <property type="component" value="Unassembled WGS sequence"/>
</dbReference>
<feature type="compositionally biased region" description="Basic and acidic residues" evidence="1">
    <location>
        <begin position="417"/>
        <end position="432"/>
    </location>
</feature>
<feature type="compositionally biased region" description="Polar residues" evidence="1">
    <location>
        <begin position="322"/>
        <end position="349"/>
    </location>
</feature>
<evidence type="ECO:0000313" key="2">
    <source>
        <dbReference type="EMBL" id="KAF2002338.1"/>
    </source>
</evidence>